<evidence type="ECO:0000313" key="1">
    <source>
        <dbReference type="EMBL" id="SDH79877.1"/>
    </source>
</evidence>
<protein>
    <submittedName>
        <fullName evidence="1">Phosphohistidine phosphatase, SixA</fullName>
    </submittedName>
</protein>
<dbReference type="InterPro" id="IPR013078">
    <property type="entry name" value="His_Pase_superF_clade-1"/>
</dbReference>
<dbReference type="EMBL" id="FNCY01000009">
    <property type="protein sequence ID" value="SDH79877.1"/>
    <property type="molecule type" value="Genomic_DNA"/>
</dbReference>
<dbReference type="Gene3D" id="3.40.50.1240">
    <property type="entry name" value="Phosphoglycerate mutase-like"/>
    <property type="match status" value="1"/>
</dbReference>
<name>A0A1G8FCP0_9RHOO</name>
<reference evidence="1 2" key="1">
    <citation type="submission" date="2016-10" db="EMBL/GenBank/DDBJ databases">
        <authorList>
            <person name="de Groot N.N."/>
        </authorList>
    </citation>
    <scope>NUCLEOTIDE SEQUENCE [LARGE SCALE GENOMIC DNA]</scope>
    <source>
        <strain evidence="1 2">DSM 5885</strain>
    </source>
</reference>
<keyword evidence="2" id="KW-1185">Reference proteome</keyword>
<evidence type="ECO:0000313" key="2">
    <source>
        <dbReference type="Proteomes" id="UP000198607"/>
    </source>
</evidence>
<dbReference type="CDD" id="cd07067">
    <property type="entry name" value="HP_PGM_like"/>
    <property type="match status" value="1"/>
</dbReference>
<dbReference type="InterPro" id="IPR029033">
    <property type="entry name" value="His_PPase_superfam"/>
</dbReference>
<dbReference type="RefSeq" id="WP_091938043.1">
    <property type="nucleotide sequence ID" value="NZ_FNCY01000009.1"/>
</dbReference>
<dbReference type="Proteomes" id="UP000198607">
    <property type="component" value="Unassembled WGS sequence"/>
</dbReference>
<sequence length="154" mass="16868">MDLLLWRHAEAEDGSPDTLRKLTPRGEKQARQVAAWLSEHLPKHLRIVASPALRCRQTAEALAQPFETDKRLAVDGNVTGLLVAAGWPDGGDTGARAVLVVGHQPILGRTAALLLSGEEADWTIKKSALWWFSNRTRHGETQTILKAVVSPELL</sequence>
<gene>
    <name evidence="1" type="ORF">SAMN05660652_02284</name>
</gene>
<dbReference type="Pfam" id="PF00300">
    <property type="entry name" value="His_Phos_1"/>
    <property type="match status" value="1"/>
</dbReference>
<organism evidence="1 2">
    <name type="scientific">Propionivibrio dicarboxylicus</name>
    <dbReference type="NCBI Taxonomy" id="83767"/>
    <lineage>
        <taxon>Bacteria</taxon>
        <taxon>Pseudomonadati</taxon>
        <taxon>Pseudomonadota</taxon>
        <taxon>Betaproteobacteria</taxon>
        <taxon>Rhodocyclales</taxon>
        <taxon>Rhodocyclaceae</taxon>
        <taxon>Propionivibrio</taxon>
    </lineage>
</organism>
<dbReference type="OrthoDB" id="9814783at2"/>
<accession>A0A1G8FCP0</accession>
<dbReference type="SUPFAM" id="SSF53254">
    <property type="entry name" value="Phosphoglycerate mutase-like"/>
    <property type="match status" value="1"/>
</dbReference>
<proteinExistence type="predicted"/>
<dbReference type="STRING" id="83767.SAMN05660652_02284"/>
<dbReference type="SMART" id="SM00855">
    <property type="entry name" value="PGAM"/>
    <property type="match status" value="1"/>
</dbReference>
<dbReference type="AlphaFoldDB" id="A0A1G8FCP0"/>